<keyword evidence="4 5" id="KW-0472">Membrane</keyword>
<feature type="domain" description="G-protein coupled receptors family 1 profile" evidence="6">
    <location>
        <begin position="1"/>
        <end position="160"/>
    </location>
</feature>
<evidence type="ECO:0000256" key="5">
    <source>
        <dbReference type="SAM" id="Phobius"/>
    </source>
</evidence>
<keyword evidence="3 5" id="KW-1133">Transmembrane helix</keyword>
<feature type="transmembrane region" description="Helical" evidence="5">
    <location>
        <begin position="99"/>
        <end position="120"/>
    </location>
</feature>
<dbReference type="InterPro" id="IPR017452">
    <property type="entry name" value="GPCR_Rhodpsn_7TM"/>
</dbReference>
<feature type="transmembrane region" description="Helical" evidence="5">
    <location>
        <begin position="140"/>
        <end position="163"/>
    </location>
</feature>
<evidence type="ECO:0000313" key="8">
    <source>
        <dbReference type="Proteomes" id="UP000274131"/>
    </source>
</evidence>
<keyword evidence="8" id="KW-1185">Reference proteome</keyword>
<dbReference type="PANTHER" id="PTHR46641:SF14">
    <property type="entry name" value="G-PROTEIN COUPLED RECEPTORS FAMILY 1 PROFILE DOMAIN-CONTAINING PROTEIN"/>
    <property type="match status" value="1"/>
</dbReference>
<evidence type="ECO:0000313" key="7">
    <source>
        <dbReference type="EMBL" id="VDD97192.1"/>
    </source>
</evidence>
<reference evidence="7 8" key="2">
    <citation type="submission" date="2018-10" db="EMBL/GenBank/DDBJ databases">
        <authorList>
            <consortium name="Pathogen Informatics"/>
        </authorList>
    </citation>
    <scope>NUCLEOTIDE SEQUENCE [LARGE SCALE GENOMIC DNA]</scope>
</reference>
<dbReference type="Gene3D" id="1.20.1070.10">
    <property type="entry name" value="Rhodopsin 7-helix transmembrane proteins"/>
    <property type="match status" value="1"/>
</dbReference>
<dbReference type="GO" id="GO:0008528">
    <property type="term" value="F:G protein-coupled peptide receptor activity"/>
    <property type="evidence" value="ECO:0007669"/>
    <property type="project" value="InterPro"/>
</dbReference>
<dbReference type="InterPro" id="IPR019427">
    <property type="entry name" value="7TM_GPCR_serpentine_rcpt_Srw"/>
</dbReference>
<proteinExistence type="predicted"/>
<dbReference type="SUPFAM" id="SSF81321">
    <property type="entry name" value="Family A G protein-coupled receptor-like"/>
    <property type="match status" value="1"/>
</dbReference>
<organism evidence="9">
    <name type="scientific">Enterobius vermicularis</name>
    <name type="common">Human pinworm</name>
    <dbReference type="NCBI Taxonomy" id="51028"/>
    <lineage>
        <taxon>Eukaryota</taxon>
        <taxon>Metazoa</taxon>
        <taxon>Ecdysozoa</taxon>
        <taxon>Nematoda</taxon>
        <taxon>Chromadorea</taxon>
        <taxon>Rhabditida</taxon>
        <taxon>Spirurina</taxon>
        <taxon>Oxyuridomorpha</taxon>
        <taxon>Oxyuroidea</taxon>
        <taxon>Oxyuridae</taxon>
        <taxon>Enterobius</taxon>
    </lineage>
</organism>
<accession>A0A0N4VP47</accession>
<dbReference type="EMBL" id="UXUI01013021">
    <property type="protein sequence ID" value="VDD97192.1"/>
    <property type="molecule type" value="Genomic_DNA"/>
</dbReference>
<dbReference type="Proteomes" id="UP000274131">
    <property type="component" value="Unassembled WGS sequence"/>
</dbReference>
<evidence type="ECO:0000259" key="6">
    <source>
        <dbReference type="PROSITE" id="PS50262"/>
    </source>
</evidence>
<sequence length="277" mass="32066">MPRYFEICVVTACEPNGTNCFPMIIQTTFSRDPTYFKIYRIALVTLTVTVVPCILIFVFTLTISCELRKAYLRRKSLCPKSSDPTVRTRKLEMRKDRKANIMLVLVIAKFLLSDILPTVADVLELIMGSEVFNTSSSATILVAISNFLLVVNCSTNFWVFLLWGKHFRDMFKELMTTFTICAKRTTSKNQPEILSSCCGRTKYTTFVEYGERNKCNCYKCKHRKSHEPRSNVDLFTALLHSEQSIQREVPRRLSALQWDYDKHKILAVLATERQYDM</sequence>
<evidence type="ECO:0000256" key="1">
    <source>
        <dbReference type="ARBA" id="ARBA00004370"/>
    </source>
</evidence>
<dbReference type="InterPro" id="IPR052954">
    <property type="entry name" value="GPCR-Ligand_Int"/>
</dbReference>
<gene>
    <name evidence="7" type="ORF">EVEC_LOCUS11943</name>
</gene>
<dbReference type="GO" id="GO:0016020">
    <property type="term" value="C:membrane"/>
    <property type="evidence" value="ECO:0007669"/>
    <property type="project" value="UniProtKB-SubCell"/>
</dbReference>
<protein>
    <submittedName>
        <fullName evidence="9">G_PROTEIN_RECEP_F1_2 domain-containing protein</fullName>
    </submittedName>
</protein>
<reference evidence="9" key="1">
    <citation type="submission" date="2017-02" db="UniProtKB">
        <authorList>
            <consortium name="WormBaseParasite"/>
        </authorList>
    </citation>
    <scope>IDENTIFICATION</scope>
</reference>
<name>A0A0N4VP47_ENTVE</name>
<dbReference type="STRING" id="51028.A0A0N4VP47"/>
<dbReference type="PROSITE" id="PS50262">
    <property type="entry name" value="G_PROTEIN_RECEP_F1_2"/>
    <property type="match status" value="1"/>
</dbReference>
<evidence type="ECO:0000256" key="3">
    <source>
        <dbReference type="ARBA" id="ARBA00022989"/>
    </source>
</evidence>
<keyword evidence="2 5" id="KW-0812">Transmembrane</keyword>
<comment type="subcellular location">
    <subcellularLocation>
        <location evidence="1">Membrane</location>
    </subcellularLocation>
</comment>
<dbReference type="AlphaFoldDB" id="A0A0N4VP47"/>
<dbReference type="PANTHER" id="PTHR46641">
    <property type="entry name" value="FMRFAMIDE RECEPTOR-RELATED"/>
    <property type="match status" value="1"/>
</dbReference>
<evidence type="ECO:0000256" key="4">
    <source>
        <dbReference type="ARBA" id="ARBA00023136"/>
    </source>
</evidence>
<dbReference type="OrthoDB" id="10011262at2759"/>
<evidence type="ECO:0000256" key="2">
    <source>
        <dbReference type="ARBA" id="ARBA00022692"/>
    </source>
</evidence>
<feature type="transmembrane region" description="Helical" evidence="5">
    <location>
        <begin position="38"/>
        <end position="65"/>
    </location>
</feature>
<evidence type="ECO:0000313" key="9">
    <source>
        <dbReference type="WBParaSite" id="EVEC_0001277001-mRNA-1"/>
    </source>
</evidence>
<dbReference type="WBParaSite" id="EVEC_0001277001-mRNA-1">
    <property type="protein sequence ID" value="EVEC_0001277001-mRNA-1"/>
    <property type="gene ID" value="EVEC_0001277001"/>
</dbReference>
<dbReference type="Pfam" id="PF10324">
    <property type="entry name" value="7TM_GPCR_Srw"/>
    <property type="match status" value="1"/>
</dbReference>